<evidence type="ECO:0000256" key="1">
    <source>
        <dbReference type="SAM" id="MobiDB-lite"/>
    </source>
</evidence>
<dbReference type="Proteomes" id="UP001153076">
    <property type="component" value="Unassembled WGS sequence"/>
</dbReference>
<evidence type="ECO:0000313" key="3">
    <source>
        <dbReference type="Proteomes" id="UP001153076"/>
    </source>
</evidence>
<organism evidence="2 3">
    <name type="scientific">Carnegiea gigantea</name>
    <dbReference type="NCBI Taxonomy" id="171969"/>
    <lineage>
        <taxon>Eukaryota</taxon>
        <taxon>Viridiplantae</taxon>
        <taxon>Streptophyta</taxon>
        <taxon>Embryophyta</taxon>
        <taxon>Tracheophyta</taxon>
        <taxon>Spermatophyta</taxon>
        <taxon>Magnoliopsida</taxon>
        <taxon>eudicotyledons</taxon>
        <taxon>Gunneridae</taxon>
        <taxon>Pentapetalae</taxon>
        <taxon>Caryophyllales</taxon>
        <taxon>Cactineae</taxon>
        <taxon>Cactaceae</taxon>
        <taxon>Cactoideae</taxon>
        <taxon>Echinocereeae</taxon>
        <taxon>Carnegiea</taxon>
    </lineage>
</organism>
<protein>
    <submittedName>
        <fullName evidence="2">Uncharacterized protein</fullName>
    </submittedName>
</protein>
<dbReference type="AlphaFoldDB" id="A0A9Q1QKG1"/>
<comment type="caution">
    <text evidence="2">The sequence shown here is derived from an EMBL/GenBank/DDBJ whole genome shotgun (WGS) entry which is preliminary data.</text>
</comment>
<dbReference type="EMBL" id="JAKOGI010000076">
    <property type="protein sequence ID" value="KAJ8445572.1"/>
    <property type="molecule type" value="Genomic_DNA"/>
</dbReference>
<proteinExistence type="predicted"/>
<reference evidence="2" key="1">
    <citation type="submission" date="2022-04" db="EMBL/GenBank/DDBJ databases">
        <title>Carnegiea gigantea Genome sequencing and assembly v2.</title>
        <authorList>
            <person name="Copetti D."/>
            <person name="Sanderson M.J."/>
            <person name="Burquez A."/>
            <person name="Wojciechowski M.F."/>
        </authorList>
    </citation>
    <scope>NUCLEOTIDE SEQUENCE</scope>
    <source>
        <strain evidence="2">SGP5-SGP5p</strain>
        <tissue evidence="2">Aerial part</tissue>
    </source>
</reference>
<feature type="region of interest" description="Disordered" evidence="1">
    <location>
        <begin position="75"/>
        <end position="94"/>
    </location>
</feature>
<evidence type="ECO:0000313" key="2">
    <source>
        <dbReference type="EMBL" id="KAJ8445572.1"/>
    </source>
</evidence>
<gene>
    <name evidence="2" type="ORF">Cgig2_012460</name>
</gene>
<name>A0A9Q1QKG1_9CARY</name>
<accession>A0A9Q1QKG1</accession>
<keyword evidence="3" id="KW-1185">Reference proteome</keyword>
<sequence length="280" mass="30879">MRVPLIYEGLHEVCPLCGGDSHQLDNYPKLPSQKKIQVVVQKFEDTSVNLQSKETIPSGSTHHPLTENWVMPRKTSSLKPQGPSTVTNTPSNPLTMTAQTEAKASKKDTTHVEHSEIVLANPNAMQNQGEDSSNSDTLLAMKNDEDEGTDAKENVEMYLNLKNIMDVEMSTNSTKRKRNFMSNDLGMVVLLFYNAIITSRLRGILVACISYDGFNVTLMDYSGSYGLDLVSSTKPLALFEGLKLNGFVFVSTNARVRLIMGGCWILPKSISTRVAPTSSE</sequence>